<evidence type="ECO:0000313" key="2">
    <source>
        <dbReference type="Proteomes" id="UP000192907"/>
    </source>
</evidence>
<dbReference type="AlphaFoldDB" id="A0A1Y6CLG7"/>
<protein>
    <submittedName>
        <fullName evidence="1">Uncharacterized protein</fullName>
    </submittedName>
</protein>
<organism evidence="1 2">
    <name type="scientific">Pseudobacteriovorax antillogorgiicola</name>
    <dbReference type="NCBI Taxonomy" id="1513793"/>
    <lineage>
        <taxon>Bacteria</taxon>
        <taxon>Pseudomonadati</taxon>
        <taxon>Bdellovibrionota</taxon>
        <taxon>Oligoflexia</taxon>
        <taxon>Oligoflexales</taxon>
        <taxon>Pseudobacteriovoracaceae</taxon>
        <taxon>Pseudobacteriovorax</taxon>
    </lineage>
</organism>
<reference evidence="2" key="1">
    <citation type="submission" date="2017-04" db="EMBL/GenBank/DDBJ databases">
        <authorList>
            <person name="Varghese N."/>
            <person name="Submissions S."/>
        </authorList>
    </citation>
    <scope>NUCLEOTIDE SEQUENCE [LARGE SCALE GENOMIC DNA]</scope>
    <source>
        <strain evidence="2">RKEM611</strain>
    </source>
</reference>
<proteinExistence type="predicted"/>
<dbReference type="Proteomes" id="UP000192907">
    <property type="component" value="Unassembled WGS sequence"/>
</dbReference>
<gene>
    <name evidence="1" type="ORF">SAMN06296036_12644</name>
</gene>
<sequence length="56" mass="6553">MEKEQFSKILAKLEQLDESLNQVSRGMDDALQPEPEADWDAAKPEPLKDFLDRCFW</sequence>
<keyword evidence="2" id="KW-1185">Reference proteome</keyword>
<name>A0A1Y6CLG7_9BACT</name>
<evidence type="ECO:0000313" key="1">
    <source>
        <dbReference type="EMBL" id="SMF71169.1"/>
    </source>
</evidence>
<dbReference type="EMBL" id="FWZT01000026">
    <property type="protein sequence ID" value="SMF71169.1"/>
    <property type="molecule type" value="Genomic_DNA"/>
</dbReference>
<dbReference type="STRING" id="1513793.SAMN06296036_12644"/>
<accession>A0A1Y6CLG7</accession>
<dbReference type="RefSeq" id="WP_159455641.1">
    <property type="nucleotide sequence ID" value="NZ_FWZT01000026.1"/>
</dbReference>